<evidence type="ECO:0000313" key="4">
    <source>
        <dbReference type="Proteomes" id="UP000575898"/>
    </source>
</evidence>
<accession>A0A840MII1</accession>
<dbReference type="AlphaFoldDB" id="A0A840MII1"/>
<dbReference type="PANTHER" id="PTHR43300">
    <property type="entry name" value="ACETYLTRANSFERASE"/>
    <property type="match status" value="1"/>
</dbReference>
<protein>
    <submittedName>
        <fullName evidence="3">Acetyltransferase-like isoleucine patch superfamily enzyme</fullName>
    </submittedName>
</protein>
<name>A0A840MII1_9PROT</name>
<dbReference type="GO" id="GO:0016740">
    <property type="term" value="F:transferase activity"/>
    <property type="evidence" value="ECO:0007669"/>
    <property type="project" value="UniProtKB-KW"/>
</dbReference>
<keyword evidence="2" id="KW-0812">Transmembrane</keyword>
<feature type="transmembrane region" description="Helical" evidence="2">
    <location>
        <begin position="84"/>
        <end position="103"/>
    </location>
</feature>
<dbReference type="RefSeq" id="WP_184034958.1">
    <property type="nucleotide sequence ID" value="NZ_JACHHY010000003.1"/>
</dbReference>
<evidence type="ECO:0000256" key="2">
    <source>
        <dbReference type="SAM" id="Phobius"/>
    </source>
</evidence>
<feature type="transmembrane region" description="Helical" evidence="2">
    <location>
        <begin position="6"/>
        <end position="30"/>
    </location>
</feature>
<dbReference type="PANTHER" id="PTHR43300:SF11">
    <property type="entry name" value="ACETYLTRANSFERASE RV3034C-RELATED"/>
    <property type="match status" value="1"/>
</dbReference>
<gene>
    <name evidence="3" type="ORF">HNQ59_000589</name>
</gene>
<comment type="similarity">
    <text evidence="1">Belongs to the transferase hexapeptide repeat family.</text>
</comment>
<dbReference type="Gene3D" id="2.160.10.10">
    <property type="entry name" value="Hexapeptide repeat proteins"/>
    <property type="match status" value="1"/>
</dbReference>
<keyword evidence="2" id="KW-0472">Membrane</keyword>
<dbReference type="InterPro" id="IPR011004">
    <property type="entry name" value="Trimer_LpxA-like_sf"/>
</dbReference>
<dbReference type="Pfam" id="PF00132">
    <property type="entry name" value="Hexapep"/>
    <property type="match status" value="1"/>
</dbReference>
<dbReference type="EMBL" id="JACHHY010000003">
    <property type="protein sequence ID" value="MBB5017325.1"/>
    <property type="molecule type" value="Genomic_DNA"/>
</dbReference>
<feature type="transmembrane region" description="Helical" evidence="2">
    <location>
        <begin position="42"/>
        <end position="64"/>
    </location>
</feature>
<keyword evidence="3" id="KW-0808">Transferase</keyword>
<proteinExistence type="inferred from homology"/>
<dbReference type="InterPro" id="IPR050179">
    <property type="entry name" value="Trans_hexapeptide_repeat"/>
</dbReference>
<reference evidence="3 4" key="1">
    <citation type="submission" date="2020-08" db="EMBL/GenBank/DDBJ databases">
        <title>Genomic Encyclopedia of Type Strains, Phase IV (KMG-IV): sequencing the most valuable type-strain genomes for metagenomic binning, comparative biology and taxonomic classification.</title>
        <authorList>
            <person name="Goeker M."/>
        </authorList>
    </citation>
    <scope>NUCLEOTIDE SEQUENCE [LARGE SCALE GENOMIC DNA]</scope>
    <source>
        <strain evidence="3 4">DSM 27165</strain>
    </source>
</reference>
<keyword evidence="4" id="KW-1185">Reference proteome</keyword>
<sequence>MRKITVLQILCFVSMLTIAVVAGIATAYGLAWWAGLTDFKGVAVVVGAVVFTYLFAIIEHRLFLWVRPLPVGEIGVGSPEEATYHIYLLFYLVLFYSLTRSAVVPVPIMRLIYQLLGARLGDNSYSSGVIFDPCFVTVGSNCILGQGSLIIPHAIEGISLSHQPVRMGDNVTIGANAVILQGCVIEDGATVGIGAVVAKNSHIKKGEIWLGIPAKPYQPKSNPSTPA</sequence>
<comment type="caution">
    <text evidence="3">The sequence shown here is derived from an EMBL/GenBank/DDBJ whole genome shotgun (WGS) entry which is preliminary data.</text>
</comment>
<dbReference type="Proteomes" id="UP000575898">
    <property type="component" value="Unassembled WGS sequence"/>
</dbReference>
<evidence type="ECO:0000313" key="3">
    <source>
        <dbReference type="EMBL" id="MBB5017325.1"/>
    </source>
</evidence>
<organism evidence="3 4">
    <name type="scientific">Chitinivorax tropicus</name>
    <dbReference type="NCBI Taxonomy" id="714531"/>
    <lineage>
        <taxon>Bacteria</taxon>
        <taxon>Pseudomonadati</taxon>
        <taxon>Pseudomonadota</taxon>
        <taxon>Betaproteobacteria</taxon>
        <taxon>Chitinivorax</taxon>
    </lineage>
</organism>
<evidence type="ECO:0000256" key="1">
    <source>
        <dbReference type="ARBA" id="ARBA00007274"/>
    </source>
</evidence>
<dbReference type="InterPro" id="IPR001451">
    <property type="entry name" value="Hexapep"/>
</dbReference>
<keyword evidence="2" id="KW-1133">Transmembrane helix</keyword>
<dbReference type="SUPFAM" id="SSF51161">
    <property type="entry name" value="Trimeric LpxA-like enzymes"/>
    <property type="match status" value="1"/>
</dbReference>